<accession>A0A8S5QPI1</accession>
<protein>
    <submittedName>
        <fullName evidence="1">Major capsid protein</fullName>
    </submittedName>
</protein>
<proteinExistence type="predicted"/>
<reference evidence="1" key="1">
    <citation type="journal article" date="2021" name="Proc. Natl. Acad. Sci. U.S.A.">
        <title>A Catalog of Tens of Thousands of Viruses from Human Metagenomes Reveals Hidden Associations with Chronic Diseases.</title>
        <authorList>
            <person name="Tisza M.J."/>
            <person name="Buck C.B."/>
        </authorList>
    </citation>
    <scope>NUCLEOTIDE SEQUENCE</scope>
    <source>
        <strain evidence="1">CtSH72</strain>
    </source>
</reference>
<sequence length="53" mass="5468">MADVTVAQPGLIQGTSDALGAYLKVFAGETLAAFSRSSVTMGRHIVRTISSGK</sequence>
<evidence type="ECO:0000313" key="1">
    <source>
        <dbReference type="EMBL" id="DAE20524.1"/>
    </source>
</evidence>
<name>A0A8S5QPI1_9CAUD</name>
<organism evidence="1">
    <name type="scientific">Caudovirales sp. ctSH72</name>
    <dbReference type="NCBI Taxonomy" id="2826773"/>
    <lineage>
        <taxon>Viruses</taxon>
        <taxon>Duplodnaviria</taxon>
        <taxon>Heunggongvirae</taxon>
        <taxon>Uroviricota</taxon>
        <taxon>Caudoviricetes</taxon>
    </lineage>
</organism>
<dbReference type="EMBL" id="BK015697">
    <property type="protein sequence ID" value="DAE20524.1"/>
    <property type="molecule type" value="Genomic_DNA"/>
</dbReference>